<gene>
    <name evidence="1" type="ORF">BDV30DRAFT_211346</name>
</gene>
<organism evidence="1 2">
    <name type="scientific">Aspergillus minisclerotigenes</name>
    <dbReference type="NCBI Taxonomy" id="656917"/>
    <lineage>
        <taxon>Eukaryota</taxon>
        <taxon>Fungi</taxon>
        <taxon>Dikarya</taxon>
        <taxon>Ascomycota</taxon>
        <taxon>Pezizomycotina</taxon>
        <taxon>Eurotiomycetes</taxon>
        <taxon>Eurotiomycetidae</taxon>
        <taxon>Eurotiales</taxon>
        <taxon>Aspergillaceae</taxon>
        <taxon>Aspergillus</taxon>
        <taxon>Aspergillus subgen. Circumdati</taxon>
    </lineage>
</organism>
<evidence type="ECO:0000313" key="1">
    <source>
        <dbReference type="EMBL" id="KAB8273022.1"/>
    </source>
</evidence>
<name>A0A5N6J293_9EURO</name>
<dbReference type="AlphaFoldDB" id="A0A5N6J293"/>
<sequence>MADCCGVLITSANHMELPQIGPTLRCRSWLWSFNAGGMHPISTSRRLLRDIEMPPLGS</sequence>
<protein>
    <submittedName>
        <fullName evidence="1">Uncharacterized protein</fullName>
    </submittedName>
</protein>
<proteinExistence type="predicted"/>
<dbReference type="Proteomes" id="UP000326289">
    <property type="component" value="Unassembled WGS sequence"/>
</dbReference>
<keyword evidence="2" id="KW-1185">Reference proteome</keyword>
<dbReference type="EMBL" id="ML732800">
    <property type="protein sequence ID" value="KAB8273022.1"/>
    <property type="molecule type" value="Genomic_DNA"/>
</dbReference>
<reference evidence="1 2" key="1">
    <citation type="submission" date="2019-04" db="EMBL/GenBank/DDBJ databases">
        <title>Fungal friends and foes A comparative genomics study of 23 Aspergillus species from section Flavi.</title>
        <authorList>
            <consortium name="DOE Joint Genome Institute"/>
            <person name="Kjaerbolling I."/>
            <person name="Vesth T.C."/>
            <person name="Frisvad J.C."/>
            <person name="Nybo J.L."/>
            <person name="Theobald S."/>
            <person name="Kildgaard S."/>
            <person name="Petersen T.I."/>
            <person name="Kuo A."/>
            <person name="Sato A."/>
            <person name="Lyhne E.K."/>
            <person name="Kogle M.E."/>
            <person name="Wiebenga A."/>
            <person name="Kun R.S."/>
            <person name="Lubbers R.J."/>
            <person name="Makela M.R."/>
            <person name="Barry K."/>
            <person name="Chovatia M."/>
            <person name="Clum A."/>
            <person name="Daum C."/>
            <person name="Haridas S."/>
            <person name="He G."/>
            <person name="LaButti K."/>
            <person name="Lipzen A."/>
            <person name="Mondo S."/>
            <person name="Pangilinan J."/>
            <person name="Riley R."/>
            <person name="Salamov A."/>
            <person name="Simmons B.A."/>
            <person name="Magnuson J.K."/>
            <person name="Henrissat B."/>
            <person name="Mortensen U.H."/>
            <person name="Larsen T.O."/>
            <person name="De vries R.P."/>
            <person name="Grigoriev I.V."/>
            <person name="Machida M."/>
            <person name="Baker S.E."/>
            <person name="Andersen M.R."/>
        </authorList>
    </citation>
    <scope>NUCLEOTIDE SEQUENCE [LARGE SCALE GENOMIC DNA]</scope>
    <source>
        <strain evidence="1 2">CBS 117635</strain>
    </source>
</reference>
<accession>A0A5N6J293</accession>
<evidence type="ECO:0000313" key="2">
    <source>
        <dbReference type="Proteomes" id="UP000326289"/>
    </source>
</evidence>